<dbReference type="WBParaSite" id="OFLC_0000668101-mRNA-1">
    <property type="protein sequence ID" value="OFLC_0000668101-mRNA-1"/>
    <property type="gene ID" value="OFLC_0000668101"/>
</dbReference>
<accession>A0A183HGS0</accession>
<dbReference type="AlphaFoldDB" id="A0A183HGS0"/>
<evidence type="ECO:0000313" key="2">
    <source>
        <dbReference type="Proteomes" id="UP000267606"/>
    </source>
</evidence>
<sequence length="50" mass="5752">MLVVHRRQIFLTNGGQLQNTPTHSSQMNAKNKTRYLRCARRKQVRGSIVG</sequence>
<evidence type="ECO:0000313" key="1">
    <source>
        <dbReference type="EMBL" id="VDO47479.1"/>
    </source>
</evidence>
<reference evidence="3" key="1">
    <citation type="submission" date="2016-06" db="UniProtKB">
        <authorList>
            <consortium name="WormBaseParasite"/>
        </authorList>
    </citation>
    <scope>IDENTIFICATION</scope>
</reference>
<keyword evidence="2" id="KW-1185">Reference proteome</keyword>
<name>A0A183HGS0_9BILA</name>
<gene>
    <name evidence="1" type="ORF">OFLC_LOCUS6682</name>
</gene>
<dbReference type="Proteomes" id="UP000267606">
    <property type="component" value="Unassembled WGS sequence"/>
</dbReference>
<dbReference type="EMBL" id="UZAJ01006504">
    <property type="protein sequence ID" value="VDO47479.1"/>
    <property type="molecule type" value="Genomic_DNA"/>
</dbReference>
<reference evidence="1 2" key="2">
    <citation type="submission" date="2018-11" db="EMBL/GenBank/DDBJ databases">
        <authorList>
            <consortium name="Pathogen Informatics"/>
        </authorList>
    </citation>
    <scope>NUCLEOTIDE SEQUENCE [LARGE SCALE GENOMIC DNA]</scope>
</reference>
<protein>
    <submittedName>
        <fullName evidence="1 3">Uncharacterized protein</fullName>
    </submittedName>
</protein>
<organism evidence="3">
    <name type="scientific">Onchocerca flexuosa</name>
    <dbReference type="NCBI Taxonomy" id="387005"/>
    <lineage>
        <taxon>Eukaryota</taxon>
        <taxon>Metazoa</taxon>
        <taxon>Ecdysozoa</taxon>
        <taxon>Nematoda</taxon>
        <taxon>Chromadorea</taxon>
        <taxon>Rhabditida</taxon>
        <taxon>Spirurina</taxon>
        <taxon>Spiruromorpha</taxon>
        <taxon>Filarioidea</taxon>
        <taxon>Onchocercidae</taxon>
        <taxon>Onchocerca</taxon>
    </lineage>
</organism>
<evidence type="ECO:0000313" key="3">
    <source>
        <dbReference type="WBParaSite" id="OFLC_0000668101-mRNA-1"/>
    </source>
</evidence>
<proteinExistence type="predicted"/>